<keyword evidence="3 4" id="KW-0653">Protein transport</keyword>
<dbReference type="GO" id="GO:0090522">
    <property type="term" value="P:vesicle tethering involved in exocytosis"/>
    <property type="evidence" value="ECO:0007669"/>
    <property type="project" value="UniProtKB-UniRule"/>
</dbReference>
<sequence>MPNNKSSSIQSLEDVLTVFGSDWPNLVKDDCNPLDIALPLIEDGESFNFQNFQDLRKQFIVNLQRSVNENYMVFNDSIGSYGISIETLNQSQDRLTNIRKNLSSVNELVNSKSNILNELNNKRIEYLQTLEILDKTNQLQKKLNDLQEFIENQEFVKSVNLVKEIDELASDNGLFNIESLQSLQVKLNSYISVLFDGLLGKLNGYIYYKNFTSSSLSTTISNSTNNGDNRASTSNTNTNNNDNTNSLDFNSGLSLRTSINLGLFAFIKVINNEIIDENEEIEVQNGRFYELYERFKQIQKINKENECLTRLVDNCEKEIKQVIRRTISEVKSKYPTQIEINLSFDNKNKDDPFMNFNLLQGVNSLIIKEVFENIFKKLLLLLQRHIAIYEIFKLNGYKYKIDKVWREVQKQISLLIFNYIIDNNLLNNLDNLDSNYNKKNKNSPFDKIPKQFEQTGNNTVFEFSQLSINSISKDLIKSLNNIFGETNNNGGSEFNLQYKFDESIFIGSDDINESKRNILVIPNIFNMAYIIEPFINFTCNLTSIHDNLNDNVGGKEAVEFFNQFMDIVFISQLENTLLYQFDKLCENKWKVNSLLEASNLFKIFFNKVLILLDTSLYYRPSYVDIIFKLFYKLDSKFNEVKDILLKLSDSKLIKNWINDSKLKGISNNIVKSLLINDNNKNDELYQLQSTELTYSLSIVGEFIPNINPNSFLSIDNMRSLVDLLASLSNILSWLPNMKKGIPKTIINVDLRQELREIWSLSLFSDNEHQISNINLNFNEYIDNDNDDNEIINDNSNVISNNFEDNFENRGYLALNSEMNGKFNKIIENLQFLMNEVEILIRYEIRLECVWSIIQMMINKQWQIIGDESVDLEIDKFCERINNINRIFNKVSENIINKRKSEVKIRIFGGLGFWIDKLVIFESRRIVVMGKNGWNKMIVNLRVLQQVIKNIDNEIDNSSNNINTEIIHNSIEYFTIGSMGEKFLSNFENLKLKNKQFSEEDWKNLIRLIFSERMQQDKVGNIKKKFMAAQSMLVDRL</sequence>
<evidence type="ECO:0000256" key="3">
    <source>
        <dbReference type="ARBA" id="ARBA00022927"/>
    </source>
</evidence>
<dbReference type="Proteomes" id="UP001378960">
    <property type="component" value="Unassembled WGS sequence"/>
</dbReference>
<gene>
    <name evidence="9" type="ORF">DAPK24_033480</name>
</gene>
<feature type="coiled-coil region" evidence="5">
    <location>
        <begin position="298"/>
        <end position="325"/>
    </location>
</feature>
<dbReference type="InterPro" id="IPR007191">
    <property type="entry name" value="Sec8_exocyst_N"/>
</dbReference>
<dbReference type="Pfam" id="PF20652">
    <property type="entry name" value="Sec8_C"/>
    <property type="match status" value="1"/>
</dbReference>
<name>A0AAV5R5U0_PICKL</name>
<keyword evidence="2 4" id="KW-0268">Exocytosis</keyword>
<dbReference type="GO" id="GO:0006904">
    <property type="term" value="P:vesicle docking involved in exocytosis"/>
    <property type="evidence" value="ECO:0007669"/>
    <property type="project" value="InterPro"/>
</dbReference>
<evidence type="ECO:0000256" key="6">
    <source>
        <dbReference type="SAM" id="MobiDB-lite"/>
    </source>
</evidence>
<organism evidence="9 10">
    <name type="scientific">Pichia kluyveri</name>
    <name type="common">Yeast</name>
    <dbReference type="NCBI Taxonomy" id="36015"/>
    <lineage>
        <taxon>Eukaryota</taxon>
        <taxon>Fungi</taxon>
        <taxon>Dikarya</taxon>
        <taxon>Ascomycota</taxon>
        <taxon>Saccharomycotina</taxon>
        <taxon>Pichiomycetes</taxon>
        <taxon>Pichiales</taxon>
        <taxon>Pichiaceae</taxon>
        <taxon>Pichia</taxon>
    </lineage>
</organism>
<protein>
    <recommendedName>
        <fullName evidence="4">Exocyst complex component Sec8</fullName>
    </recommendedName>
</protein>
<dbReference type="InterPro" id="IPR048630">
    <property type="entry name" value="Sec8_M"/>
</dbReference>
<dbReference type="PANTHER" id="PTHR14146">
    <property type="entry name" value="EXOCYST COMPLEX COMPONENT 4"/>
    <property type="match status" value="1"/>
</dbReference>
<proteinExistence type="inferred from homology"/>
<dbReference type="GO" id="GO:0006612">
    <property type="term" value="P:protein targeting to membrane"/>
    <property type="evidence" value="ECO:0007669"/>
    <property type="project" value="UniProtKB-UniRule"/>
</dbReference>
<evidence type="ECO:0000256" key="4">
    <source>
        <dbReference type="RuleBase" id="RU367079"/>
    </source>
</evidence>
<evidence type="ECO:0000256" key="1">
    <source>
        <dbReference type="ARBA" id="ARBA00022448"/>
    </source>
</evidence>
<evidence type="ECO:0000259" key="7">
    <source>
        <dbReference type="Pfam" id="PF04048"/>
    </source>
</evidence>
<dbReference type="InterPro" id="IPR039682">
    <property type="entry name" value="Sec8/EXOC4"/>
</dbReference>
<dbReference type="GO" id="GO:0006893">
    <property type="term" value="P:Golgi to plasma membrane transport"/>
    <property type="evidence" value="ECO:0007669"/>
    <property type="project" value="TreeGrafter"/>
</dbReference>
<keyword evidence="5" id="KW-0175">Coiled coil</keyword>
<comment type="similarity">
    <text evidence="4">Belongs to the SEC8 family.</text>
</comment>
<dbReference type="GO" id="GO:0015031">
    <property type="term" value="P:protein transport"/>
    <property type="evidence" value="ECO:0007669"/>
    <property type="project" value="UniProtKB-KW"/>
</dbReference>
<evidence type="ECO:0000313" key="10">
    <source>
        <dbReference type="Proteomes" id="UP001378960"/>
    </source>
</evidence>
<evidence type="ECO:0000256" key="2">
    <source>
        <dbReference type="ARBA" id="ARBA00022483"/>
    </source>
</evidence>
<comment type="caution">
    <text evidence="9">The sequence shown here is derived from an EMBL/GenBank/DDBJ whole genome shotgun (WGS) entry which is preliminary data.</text>
</comment>
<dbReference type="GO" id="GO:0000145">
    <property type="term" value="C:exocyst"/>
    <property type="evidence" value="ECO:0007669"/>
    <property type="project" value="UniProtKB-UniRule"/>
</dbReference>
<dbReference type="EMBL" id="BTGB01000004">
    <property type="protein sequence ID" value="GMM46773.1"/>
    <property type="molecule type" value="Genomic_DNA"/>
</dbReference>
<dbReference type="PANTHER" id="PTHR14146:SF0">
    <property type="entry name" value="EXOCYST COMPLEX COMPONENT 4"/>
    <property type="match status" value="1"/>
</dbReference>
<evidence type="ECO:0000313" key="9">
    <source>
        <dbReference type="EMBL" id="GMM46773.1"/>
    </source>
</evidence>
<comment type="function">
    <text evidence="4">Component of the exocyst complex involved in the docking of exocytic vesicles with fusion sites on the plasma membrane.</text>
</comment>
<feature type="coiled-coil region" evidence="5">
    <location>
        <begin position="88"/>
        <end position="136"/>
    </location>
</feature>
<feature type="domain" description="Exocyst complex component Sec8 N-terminal" evidence="7">
    <location>
        <begin position="12"/>
        <end position="142"/>
    </location>
</feature>
<feature type="region of interest" description="Disordered" evidence="6">
    <location>
        <begin position="219"/>
        <end position="244"/>
    </location>
</feature>
<dbReference type="Pfam" id="PF04048">
    <property type="entry name" value="Sec8_N"/>
    <property type="match status" value="1"/>
</dbReference>
<accession>A0AAV5R5U0</accession>
<feature type="domain" description="Exocyst complex component Sec8 middle helical bundle" evidence="8">
    <location>
        <begin position="289"/>
        <end position="534"/>
    </location>
</feature>
<dbReference type="AlphaFoldDB" id="A0AAV5R5U0"/>
<evidence type="ECO:0000256" key="5">
    <source>
        <dbReference type="SAM" id="Coils"/>
    </source>
</evidence>
<evidence type="ECO:0000259" key="8">
    <source>
        <dbReference type="Pfam" id="PF20652"/>
    </source>
</evidence>
<reference evidence="9 10" key="1">
    <citation type="journal article" date="2023" name="Elife">
        <title>Identification of key yeast species and microbe-microbe interactions impacting larval growth of Drosophila in the wild.</title>
        <authorList>
            <person name="Mure A."/>
            <person name="Sugiura Y."/>
            <person name="Maeda R."/>
            <person name="Honda K."/>
            <person name="Sakurai N."/>
            <person name="Takahashi Y."/>
            <person name="Watada M."/>
            <person name="Katoh T."/>
            <person name="Gotoh A."/>
            <person name="Gotoh Y."/>
            <person name="Taniguchi I."/>
            <person name="Nakamura K."/>
            <person name="Hayashi T."/>
            <person name="Katayama T."/>
            <person name="Uemura T."/>
            <person name="Hattori Y."/>
        </authorList>
    </citation>
    <scope>NUCLEOTIDE SEQUENCE [LARGE SCALE GENOMIC DNA]</scope>
    <source>
        <strain evidence="9 10">PK-24</strain>
    </source>
</reference>
<keyword evidence="10" id="KW-1185">Reference proteome</keyword>
<keyword evidence="1 4" id="KW-0813">Transport</keyword>